<reference evidence="1 2" key="1">
    <citation type="submission" date="2016-06" db="EMBL/GenBank/DDBJ databases">
        <authorList>
            <person name="Haines A.N."/>
            <person name="Council K.R."/>
        </authorList>
    </citation>
    <scope>NUCLEOTIDE SEQUENCE [LARGE SCALE GENOMIC DNA]</scope>
    <source>
        <strain evidence="1 2">SP158-29</strain>
    </source>
</reference>
<dbReference type="AlphaFoldDB" id="A0A854WM01"/>
<evidence type="ECO:0000313" key="2">
    <source>
        <dbReference type="Proteomes" id="UP000217465"/>
    </source>
</evidence>
<dbReference type="InterPro" id="IPR023214">
    <property type="entry name" value="HAD_sf"/>
</dbReference>
<dbReference type="Gene3D" id="1.10.150.240">
    <property type="entry name" value="Putative phosphatase, domain 2"/>
    <property type="match status" value="1"/>
</dbReference>
<dbReference type="InterPro" id="IPR052550">
    <property type="entry name" value="Pyrimidine_5'-ntase_YjjG"/>
</dbReference>
<dbReference type="NCBIfam" id="TIGR01549">
    <property type="entry name" value="HAD-SF-IA-v1"/>
    <property type="match status" value="1"/>
</dbReference>
<dbReference type="PANTHER" id="PTHR47478:SF1">
    <property type="entry name" value="PYRIMIDINE 5'-NUCLEOTIDASE YJJG"/>
    <property type="match status" value="1"/>
</dbReference>
<comment type="caution">
    <text evidence="1">The sequence shown here is derived from an EMBL/GenBank/DDBJ whole genome shotgun (WGS) entry which is preliminary data.</text>
</comment>
<dbReference type="SFLD" id="SFLDG01129">
    <property type="entry name" value="C1.5:_HAD__Beta-PGM__Phosphata"/>
    <property type="match status" value="1"/>
</dbReference>
<evidence type="ECO:0000313" key="1">
    <source>
        <dbReference type="EMBL" id="PCH12521.1"/>
    </source>
</evidence>
<dbReference type="InterPro" id="IPR006439">
    <property type="entry name" value="HAD-SF_hydro_IA"/>
</dbReference>
<dbReference type="SUPFAM" id="SSF56784">
    <property type="entry name" value="HAD-like"/>
    <property type="match status" value="1"/>
</dbReference>
<dbReference type="RefSeq" id="WP_096633614.1">
    <property type="nucleotide sequence ID" value="NZ_NSGR01000008.1"/>
</dbReference>
<accession>A0A854WM01</accession>
<dbReference type="InterPro" id="IPR036412">
    <property type="entry name" value="HAD-like_sf"/>
</dbReference>
<dbReference type="Proteomes" id="UP000217465">
    <property type="component" value="Unassembled WGS sequence"/>
</dbReference>
<keyword evidence="1" id="KW-0378">Hydrolase</keyword>
<dbReference type="InterPro" id="IPR011951">
    <property type="entry name" value="HAD-SF_hydro_IA_YjjG/PynA"/>
</dbReference>
<sequence>MDKKFLLFDLDHTLMDFDQAEEVALTDLLIECQIADIEAYKDYYKPMNQAMWKSLELKQITKLELVNTRFAKLFNYFGKEVDGIYMAERYQAHLKNQGQTYPGATQLLADIKAEGYSLFAATNGITKIQEGRLAHSDIETYFDKIFISEQSGSQKPDLAFYEWIAEQIPGFDSTKALMIGDSLTADIQGGNNAGIETVWYNPHGLENHSKSVPDYIIANYEQLKDLLFE</sequence>
<dbReference type="SFLD" id="SFLDS00003">
    <property type="entry name" value="Haloacid_Dehalogenase"/>
    <property type="match status" value="1"/>
</dbReference>
<gene>
    <name evidence="1" type="primary">yfnB</name>
    <name evidence="1" type="ORF">A9Y57_01240</name>
</gene>
<dbReference type="Pfam" id="PF13419">
    <property type="entry name" value="HAD_2"/>
    <property type="match status" value="1"/>
</dbReference>
<name>A0A854WM01_9STRE</name>
<dbReference type="EMBL" id="NSGR01000008">
    <property type="protein sequence ID" value="PCH12521.1"/>
    <property type="molecule type" value="Genomic_DNA"/>
</dbReference>
<dbReference type="InterPro" id="IPR041492">
    <property type="entry name" value="HAD_2"/>
</dbReference>
<organism evidence="1 2">
    <name type="scientific">Streptococcus parauberis</name>
    <dbReference type="NCBI Taxonomy" id="1348"/>
    <lineage>
        <taxon>Bacteria</taxon>
        <taxon>Bacillati</taxon>
        <taxon>Bacillota</taxon>
        <taxon>Bacilli</taxon>
        <taxon>Lactobacillales</taxon>
        <taxon>Streptococcaceae</taxon>
        <taxon>Streptococcus</taxon>
    </lineage>
</organism>
<dbReference type="PRINTS" id="PR00413">
    <property type="entry name" value="HADHALOGNASE"/>
</dbReference>
<protein>
    <submittedName>
        <fullName evidence="1">Putative HAD-hydrolase YfnB</fullName>
    </submittedName>
</protein>
<dbReference type="InterPro" id="IPR023198">
    <property type="entry name" value="PGP-like_dom2"/>
</dbReference>
<dbReference type="PANTHER" id="PTHR47478">
    <property type="match status" value="1"/>
</dbReference>
<dbReference type="NCBIfam" id="TIGR02254">
    <property type="entry name" value="YjjG_YfnB"/>
    <property type="match status" value="1"/>
</dbReference>
<dbReference type="GO" id="GO:0008253">
    <property type="term" value="F:5'-nucleotidase activity"/>
    <property type="evidence" value="ECO:0007669"/>
    <property type="project" value="InterPro"/>
</dbReference>
<dbReference type="Gene3D" id="3.40.50.1000">
    <property type="entry name" value="HAD superfamily/HAD-like"/>
    <property type="match status" value="1"/>
</dbReference>
<proteinExistence type="predicted"/>